<accession>A0A4Z1D8I5</accession>
<name>A0A4Z1D8I5_9ACTN</name>
<dbReference type="GeneID" id="95448369"/>
<evidence type="ECO:0000313" key="2">
    <source>
        <dbReference type="Proteomes" id="UP000298159"/>
    </source>
</evidence>
<dbReference type="Proteomes" id="UP000298159">
    <property type="component" value="Unassembled WGS sequence"/>
</dbReference>
<keyword evidence="2" id="KW-1185">Reference proteome</keyword>
<dbReference type="EMBL" id="SRRT01000003">
    <property type="protein sequence ID" value="TGN77969.1"/>
    <property type="molecule type" value="Genomic_DNA"/>
</dbReference>
<evidence type="ECO:0000313" key="1">
    <source>
        <dbReference type="EMBL" id="TGN77969.1"/>
    </source>
</evidence>
<reference evidence="1 2" key="1">
    <citation type="submission" date="2019-04" db="EMBL/GenBank/DDBJ databases">
        <title>Streptomyces sp. nov. Bv016 isolated from bark of Buahinia variegata.</title>
        <authorList>
            <person name="Kanchanasin P."/>
            <person name="Tanasupawat S."/>
            <person name="Yuki M."/>
            <person name="Kudo T."/>
        </authorList>
    </citation>
    <scope>NUCLEOTIDE SEQUENCE [LARGE SCALE GENOMIC DNA]</scope>
    <source>
        <strain evidence="1 2">Bv016</strain>
    </source>
</reference>
<gene>
    <name evidence="1" type="ORF">E5083_12255</name>
</gene>
<organism evidence="1 2">
    <name type="scientific">Streptomyces bauhiniae</name>
    <dbReference type="NCBI Taxonomy" id="2340725"/>
    <lineage>
        <taxon>Bacteria</taxon>
        <taxon>Bacillati</taxon>
        <taxon>Actinomycetota</taxon>
        <taxon>Actinomycetes</taxon>
        <taxon>Kitasatosporales</taxon>
        <taxon>Streptomycetaceae</taxon>
        <taxon>Streptomyces</taxon>
    </lineage>
</organism>
<evidence type="ECO:0008006" key="3">
    <source>
        <dbReference type="Google" id="ProtNLM"/>
    </source>
</evidence>
<sequence>MWFAARVTQDLETVAFVSAEAFEAWLGENHAVSPGIWLKLRRKAPGVVALDYAQALEVALCYGWIDGQKAKLDDQWWLQRFTPRTPRSKWSKVNREKVAALTEQGRMRPPGQAEIDRAKTDGRWEAAYDGTKTATVPTDLLTALTAAPAAAQFFENLDRQNRYAILYRVQDAKKPETRARRIEKYVAMLTRGEKLHP</sequence>
<dbReference type="Pfam" id="PF13376">
    <property type="entry name" value="OmdA"/>
    <property type="match status" value="1"/>
</dbReference>
<comment type="caution">
    <text evidence="1">The sequence shown here is derived from an EMBL/GenBank/DDBJ whole genome shotgun (WGS) entry which is preliminary data.</text>
</comment>
<dbReference type="AlphaFoldDB" id="A0A4Z1D8I5"/>
<dbReference type="RefSeq" id="WP_135785668.1">
    <property type="nucleotide sequence ID" value="NZ_SRRT01000003.1"/>
</dbReference>
<protein>
    <recommendedName>
        <fullName evidence="3">Bacteriocin-protection protein</fullName>
    </recommendedName>
</protein>
<proteinExistence type="predicted"/>